<comment type="caution">
    <text evidence="2">The sequence shown here is derived from an EMBL/GenBank/DDBJ whole genome shotgun (WGS) entry which is preliminary data.</text>
</comment>
<feature type="domain" description="Heterokaryon incompatibility" evidence="1">
    <location>
        <begin position="235"/>
        <end position="399"/>
    </location>
</feature>
<dbReference type="EMBL" id="JAPEVG010000024">
    <property type="protein sequence ID" value="KAJ8495454.1"/>
    <property type="molecule type" value="Genomic_DNA"/>
</dbReference>
<organism evidence="2 3">
    <name type="scientific">Trametes cubensis</name>
    <dbReference type="NCBI Taxonomy" id="1111947"/>
    <lineage>
        <taxon>Eukaryota</taxon>
        <taxon>Fungi</taxon>
        <taxon>Dikarya</taxon>
        <taxon>Basidiomycota</taxon>
        <taxon>Agaricomycotina</taxon>
        <taxon>Agaricomycetes</taxon>
        <taxon>Polyporales</taxon>
        <taxon>Polyporaceae</taxon>
        <taxon>Trametes</taxon>
    </lineage>
</organism>
<accession>A0AAD7XHD8</accession>
<dbReference type="Pfam" id="PF06985">
    <property type="entry name" value="HET"/>
    <property type="match status" value="1"/>
</dbReference>
<dbReference type="InterPro" id="IPR010730">
    <property type="entry name" value="HET"/>
</dbReference>
<evidence type="ECO:0000313" key="3">
    <source>
        <dbReference type="Proteomes" id="UP001215151"/>
    </source>
</evidence>
<dbReference type="PANTHER" id="PTHR33112">
    <property type="entry name" value="DOMAIN PROTEIN, PUTATIVE-RELATED"/>
    <property type="match status" value="1"/>
</dbReference>
<dbReference type="Proteomes" id="UP001215151">
    <property type="component" value="Unassembled WGS sequence"/>
</dbReference>
<gene>
    <name evidence="2" type="ORF">ONZ51_g1685</name>
</gene>
<sequence>MTLTPWTGPSSVCPACSDGPVSAHLGLLGKPMQKRWDEIAKRWLWSGGYVYDIPPAELLSSAASGCKWCDFVVQRCGYTKQDLEDVQWVVRGTMRIRIGRMREEWILRVVVDGLETNSWGYAVSTSLDDPAARWIPRRPRLPDVGSKRTLSLAKACIAQCTREHERCKALASRPSLESLQAPINDSGDDIAPPHMLELFRLAFPELPEFAPTRLIDCRCPQRPRIILTKGIPRFYVALSYVWGEDQPQRTSEANLSSYITDGIDPAVLPQTLRDAIRVTHELGIDFLWADSLCIIQDSPEDKHRELVSMRNVYLYAYLTIDAASAGKASDGFLEDRPPLNPWLVLPFGFSRDPVNSLKETGSIHIYARSLTGDGSVGQDILTNSYSRYGTRQRAWCLQETMLSTRSLIFTPWTVQLRCQTVTQNIGGADHNALGDTPRLPDVVLHPDIRIERYSDEWIDIRERWHNVIEDYSRRKLSYASDKLVACAGLAEMFSRALGSDYAAGLWNDDFLLHDLLWNVQLHSHPRPAEYLAPSWSWATFEDATIYYHLDIRSWQAMAAVVRCIVVPRDDALPLGPVTCGHLVLQTHLFECTKGREVVSSNLPPYSQSPIPVRPKEILLLKESSEVQLSFDLHYEDDTLDEELWAAPLVRVRADDGEGYKYSGLLLMPSARPDIGEVPGSKHKHLDKILWKVGYAERPRVFRRVGYFEIPSRDATKLDWEGRSLETATQIELV</sequence>
<evidence type="ECO:0000259" key="1">
    <source>
        <dbReference type="Pfam" id="PF06985"/>
    </source>
</evidence>
<reference evidence="2" key="1">
    <citation type="submission" date="2022-11" db="EMBL/GenBank/DDBJ databases">
        <title>Genome Sequence of Cubamyces cubensis.</title>
        <authorList>
            <person name="Buettner E."/>
        </authorList>
    </citation>
    <scope>NUCLEOTIDE SEQUENCE</scope>
    <source>
        <strain evidence="2">MPL-01</strain>
    </source>
</reference>
<dbReference type="AlphaFoldDB" id="A0AAD7XHD8"/>
<keyword evidence="3" id="KW-1185">Reference proteome</keyword>
<evidence type="ECO:0000313" key="2">
    <source>
        <dbReference type="EMBL" id="KAJ8495454.1"/>
    </source>
</evidence>
<name>A0AAD7XHD8_9APHY</name>
<protein>
    <recommendedName>
        <fullName evidence="1">Heterokaryon incompatibility domain-containing protein</fullName>
    </recommendedName>
</protein>
<proteinExistence type="predicted"/>
<dbReference type="PANTHER" id="PTHR33112:SF16">
    <property type="entry name" value="HETEROKARYON INCOMPATIBILITY DOMAIN-CONTAINING PROTEIN"/>
    <property type="match status" value="1"/>
</dbReference>